<feature type="domain" description="GLUG" evidence="1">
    <location>
        <begin position="688"/>
        <end position="711"/>
    </location>
</feature>
<sequence length="1077" mass="115592">MKKRFLSIILILAMIFNLLPSLAIQSAVLAAGDDITIISTADELIELANASWGEQQELWAKTYELAGDIDMKEATITGKSMKPIGSSSRPFTGTFDGKGYVIKNLEFEFTSTGGGLFNTISADGMIKNLGIEDARLRLGTHSGILAGENKGIIENCFVVDSILTSTSNTVGGLVGVNNGTVEKSFADNCIVKSEDSYSTTTGGLVGSNEKIGSIKQSYASATIEAKKWIGGLVGQNHGSVENSYAFGIIRGTEQIGGLVGRSDSGSSTVNSYANVDVFPTISGSGFIGGLNYSGGTAVNCFYNSERQLPTESSTDVSGVTEKTSTELKSDDILAILNGGQNIWAKAENINEGFPYIIAIPPKPTEEVPTGISVKVMVATYNKNSYKFKKHIDPIDILIDKEKPTVLDILEEGKDKIPYISKTGTYGEFVESIDGIEASAPDGWMFTINDKTPPVGVSTATVKDEDKILWFYGSPLNNFKGPKWDELLASVPEEGEESDELQGKGTEEEPYLIEKPTDFNHVMEYPKAHFKVNKPIDLSGISFEPIGTEDNPFMGNFDGNNQEISNLTIKKDKNSKNIGFFGVLIDAKVVNVKITNANIVGGSRLGILAGWAKEDKNGACLIGNCHVTGKITGLGTDVAKATRIGGLVGINDGNNTVEGTGSGSYVYSAIDKSSADVEVIGQTAPADDAGNVGGLVGWNRGVISNSFASGNVKGGNTTGGLAGSNWEQIYTSYATGNVTGSYSTGGFVGSSSIYSTIEDSYSTGNVIGSVGSGNYFGGFAGIISGAVKNCISTGTLMPGWSWNGGFAGFYDGNNIEKDIENSYGNSTDYLGNTIKGFGNVVDTTNPNYDKYKSVGVSFEEAKRKLKTILDVTLPEKEENEDKRAVKSEAEKYVDSVIIHKTVAKGTNITEDIVKLKDNMEIGTEISLVYSQKEYTGYITDKAPAGQFTLIKQNNTENNEKTSVTLVFIKNGEFETKDVEVIIEGTLATDPEDKIVIESLSEETIINGKDAKLKYKVTNLTDENIHATFTVGLYDKNTDKLINYSSTDKEFRANEEIEVEAIFLIPLKGEYYIKKFISK</sequence>
<protein>
    <submittedName>
        <fullName evidence="3">DUF4430 domain-containing protein</fullName>
    </submittedName>
</protein>
<dbReference type="InterPro" id="IPR027954">
    <property type="entry name" value="Transcobalamin-like_C"/>
</dbReference>
<dbReference type="Gene3D" id="2.170.130.30">
    <property type="match status" value="1"/>
</dbReference>
<dbReference type="Gene3D" id="2.160.20.110">
    <property type="match status" value="3"/>
</dbReference>
<feature type="domain" description="Transcobalamin-like C-terminal" evidence="2">
    <location>
        <begin position="404"/>
        <end position="472"/>
    </location>
</feature>
<keyword evidence="4" id="KW-1185">Reference proteome</keyword>
<dbReference type="EMBL" id="JACRTG010000034">
    <property type="protein sequence ID" value="MBC8589500.1"/>
    <property type="molecule type" value="Genomic_DNA"/>
</dbReference>
<accession>A0A926ILL5</accession>
<organism evidence="3 4">
    <name type="scientific">Paratissierella segnis</name>
    <dbReference type="NCBI Taxonomy" id="2763679"/>
    <lineage>
        <taxon>Bacteria</taxon>
        <taxon>Bacillati</taxon>
        <taxon>Bacillota</taxon>
        <taxon>Tissierellia</taxon>
        <taxon>Tissierellales</taxon>
        <taxon>Tissierellaceae</taxon>
        <taxon>Paratissierella</taxon>
    </lineage>
</organism>
<gene>
    <name evidence="3" type="ORF">H8707_14895</name>
</gene>
<name>A0A926ILL5_9FIRM</name>
<dbReference type="InterPro" id="IPR011493">
    <property type="entry name" value="GLUG"/>
</dbReference>
<evidence type="ECO:0000259" key="1">
    <source>
        <dbReference type="Pfam" id="PF07581"/>
    </source>
</evidence>
<dbReference type="Proteomes" id="UP000601171">
    <property type="component" value="Unassembled WGS sequence"/>
</dbReference>
<evidence type="ECO:0000313" key="3">
    <source>
        <dbReference type="EMBL" id="MBC8589500.1"/>
    </source>
</evidence>
<evidence type="ECO:0000313" key="4">
    <source>
        <dbReference type="Proteomes" id="UP000601171"/>
    </source>
</evidence>
<evidence type="ECO:0000259" key="2">
    <source>
        <dbReference type="Pfam" id="PF14478"/>
    </source>
</evidence>
<dbReference type="RefSeq" id="WP_262430967.1">
    <property type="nucleotide sequence ID" value="NZ_JACRTG010000034.1"/>
</dbReference>
<proteinExistence type="predicted"/>
<dbReference type="Pfam" id="PF14478">
    <property type="entry name" value="DUF4430"/>
    <property type="match status" value="1"/>
</dbReference>
<reference evidence="3" key="1">
    <citation type="submission" date="2020-08" db="EMBL/GenBank/DDBJ databases">
        <title>Genome public.</title>
        <authorList>
            <person name="Liu C."/>
            <person name="Sun Q."/>
        </authorList>
    </citation>
    <scope>NUCLEOTIDE SEQUENCE</scope>
    <source>
        <strain evidence="3">BX21</strain>
    </source>
</reference>
<comment type="caution">
    <text evidence="3">The sequence shown here is derived from an EMBL/GenBank/DDBJ whole genome shotgun (WGS) entry which is preliminary data.</text>
</comment>
<dbReference type="AlphaFoldDB" id="A0A926ILL5"/>
<feature type="domain" description="GLUG" evidence="1">
    <location>
        <begin position="739"/>
        <end position="766"/>
    </location>
</feature>
<dbReference type="Pfam" id="PF07581">
    <property type="entry name" value="Glug"/>
    <property type="match status" value="2"/>
</dbReference>